<evidence type="ECO:0000256" key="3">
    <source>
        <dbReference type="ARBA" id="ARBA00022989"/>
    </source>
</evidence>
<sequence>MLPHRPAAWLALCLGLALLLVELAMGRPGICPCGVVRFWAGDVQSDQNSQQVADWYSFSHVIHGLIFYGIARALWRWTALGRVLSPRWALPLAVAFEGGWELLENSPLIIDRYRSVTISYGYSGDSVLNSLSDVGWMALGFIVAARLPARASVALALVFEAFTLFMIRDNLTLNVLMLVHPIEAVRDWQSSV</sequence>
<dbReference type="RefSeq" id="WP_069709210.1">
    <property type="nucleotide sequence ID" value="NZ_CP017075.1"/>
</dbReference>
<keyword evidence="3" id="KW-1133">Transmembrane helix</keyword>
<dbReference type="Pfam" id="PF10755">
    <property type="entry name" value="DUF2585"/>
    <property type="match status" value="1"/>
</dbReference>
<dbReference type="KEGG" id="nre:BES08_09455"/>
<protein>
    <submittedName>
        <fullName evidence="5">Uncharacterized protein</fullName>
    </submittedName>
</protein>
<evidence type="ECO:0000313" key="5">
    <source>
        <dbReference type="EMBL" id="AOR78600.1"/>
    </source>
</evidence>
<evidence type="ECO:0000256" key="4">
    <source>
        <dbReference type="ARBA" id="ARBA00023136"/>
    </source>
</evidence>
<reference evidence="6" key="1">
    <citation type="journal article" date="2017" name="J. Biotechnol.">
        <title>Complete genome sequence of Novosphingobium resinovorum SA1, a versatile xenobiotic-degrading bacterium capable of utilizing sulfanilic acid.</title>
        <authorList>
            <person name="Hegedus B."/>
            <person name="Kos P.B."/>
            <person name="Balint B."/>
            <person name="Maroti G."/>
            <person name="Gan H.M."/>
            <person name="Perei K."/>
            <person name="Rakhely G."/>
        </authorList>
    </citation>
    <scope>NUCLEOTIDE SEQUENCE [LARGE SCALE GENOMIC DNA]</scope>
    <source>
        <strain evidence="6">SA1</strain>
    </source>
</reference>
<dbReference type="Proteomes" id="UP000094626">
    <property type="component" value="Chromosome"/>
</dbReference>
<keyword evidence="6" id="KW-1185">Reference proteome</keyword>
<keyword evidence="4" id="KW-0472">Membrane</keyword>
<keyword evidence="2" id="KW-0812">Transmembrane</keyword>
<organism evidence="5 6">
    <name type="scientific">Novosphingobium resinovorum</name>
    <dbReference type="NCBI Taxonomy" id="158500"/>
    <lineage>
        <taxon>Bacteria</taxon>
        <taxon>Pseudomonadati</taxon>
        <taxon>Pseudomonadota</taxon>
        <taxon>Alphaproteobacteria</taxon>
        <taxon>Sphingomonadales</taxon>
        <taxon>Sphingomonadaceae</taxon>
        <taxon>Novosphingobium</taxon>
    </lineage>
</organism>
<evidence type="ECO:0000256" key="2">
    <source>
        <dbReference type="ARBA" id="ARBA00022692"/>
    </source>
</evidence>
<dbReference type="AlphaFoldDB" id="A0A1D8A950"/>
<dbReference type="EMBL" id="CP017075">
    <property type="protein sequence ID" value="AOR78600.1"/>
    <property type="molecule type" value="Genomic_DNA"/>
</dbReference>
<dbReference type="GO" id="GO:0005886">
    <property type="term" value="C:plasma membrane"/>
    <property type="evidence" value="ECO:0007669"/>
    <property type="project" value="InterPro"/>
</dbReference>
<evidence type="ECO:0000256" key="1">
    <source>
        <dbReference type="ARBA" id="ARBA00022475"/>
    </source>
</evidence>
<accession>A0A1D8A950</accession>
<gene>
    <name evidence="5" type="ORF">BES08_09455</name>
</gene>
<dbReference type="NCBIfam" id="NF002099">
    <property type="entry name" value="PRK00944.1"/>
    <property type="match status" value="1"/>
</dbReference>
<keyword evidence="1" id="KW-1003">Cell membrane</keyword>
<proteinExistence type="predicted"/>
<name>A0A1D8A950_9SPHN</name>
<dbReference type="InterPro" id="IPR019691">
    <property type="entry name" value="DUF2585"/>
</dbReference>
<evidence type="ECO:0000313" key="6">
    <source>
        <dbReference type="Proteomes" id="UP000094626"/>
    </source>
</evidence>